<dbReference type="EMBL" id="DF977495">
    <property type="protein sequence ID" value="GAW26797.1"/>
    <property type="molecule type" value="Genomic_DNA"/>
</dbReference>
<evidence type="ECO:0000256" key="3">
    <source>
        <dbReference type="ARBA" id="ARBA00004370"/>
    </source>
</evidence>
<keyword evidence="6" id="KW-0472">Membrane</keyword>
<evidence type="ECO:0000256" key="2">
    <source>
        <dbReference type="ARBA" id="ARBA00004240"/>
    </source>
</evidence>
<comment type="subcellular location">
    <subcellularLocation>
        <location evidence="2">Endoplasmic reticulum</location>
    </subcellularLocation>
    <subcellularLocation>
        <location evidence="3">Membrane</location>
    </subcellularLocation>
    <subcellularLocation>
        <location evidence="1">Mitochondrion</location>
    </subcellularLocation>
</comment>
<dbReference type="InterPro" id="IPR052374">
    <property type="entry name" value="SERAC1"/>
</dbReference>
<dbReference type="PANTHER" id="PTHR48182">
    <property type="entry name" value="PROTEIN SERAC1"/>
    <property type="match status" value="1"/>
</dbReference>
<reference evidence="7" key="1">
    <citation type="submission" date="2016-03" db="EMBL/GenBank/DDBJ databases">
        <title>Draft genome sequence of Rosellinia necatrix.</title>
        <authorList>
            <person name="Kanematsu S."/>
        </authorList>
    </citation>
    <scope>NUCLEOTIDE SEQUENCE [LARGE SCALE GENOMIC DNA]</scope>
    <source>
        <strain evidence="7">W97</strain>
    </source>
</reference>
<accession>A0A1S8A9Q0</accession>
<dbReference type="GO" id="GO:0005739">
    <property type="term" value="C:mitochondrion"/>
    <property type="evidence" value="ECO:0007669"/>
    <property type="project" value="UniProtKB-SubCell"/>
</dbReference>
<evidence type="ECO:0000256" key="5">
    <source>
        <dbReference type="ARBA" id="ARBA00023128"/>
    </source>
</evidence>
<keyword evidence="8" id="KW-1185">Reference proteome</keyword>
<evidence type="ECO:0000313" key="7">
    <source>
        <dbReference type="EMBL" id="GAW26797.1"/>
    </source>
</evidence>
<organism evidence="7">
    <name type="scientific">Rosellinia necatrix</name>
    <name type="common">White root-rot fungus</name>
    <dbReference type="NCBI Taxonomy" id="77044"/>
    <lineage>
        <taxon>Eukaryota</taxon>
        <taxon>Fungi</taxon>
        <taxon>Dikarya</taxon>
        <taxon>Ascomycota</taxon>
        <taxon>Pezizomycotina</taxon>
        <taxon>Sordariomycetes</taxon>
        <taxon>Xylariomycetidae</taxon>
        <taxon>Xylariales</taxon>
        <taxon>Xylariaceae</taxon>
        <taxon>Rosellinia</taxon>
    </lineage>
</organism>
<dbReference type="Proteomes" id="UP000054516">
    <property type="component" value="Unassembled WGS sequence"/>
</dbReference>
<dbReference type="OrthoDB" id="1658288at2759"/>
<dbReference type="GO" id="GO:0016020">
    <property type="term" value="C:membrane"/>
    <property type="evidence" value="ECO:0007669"/>
    <property type="project" value="UniProtKB-SubCell"/>
</dbReference>
<dbReference type="GO" id="GO:0005783">
    <property type="term" value="C:endoplasmic reticulum"/>
    <property type="evidence" value="ECO:0007669"/>
    <property type="project" value="UniProtKB-SubCell"/>
</dbReference>
<name>A0A1S8A9Q0_ROSNE</name>
<evidence type="ECO:0000256" key="1">
    <source>
        <dbReference type="ARBA" id="ARBA00004173"/>
    </source>
</evidence>
<evidence type="ECO:0000256" key="4">
    <source>
        <dbReference type="ARBA" id="ARBA00022824"/>
    </source>
</evidence>
<evidence type="ECO:0000256" key="6">
    <source>
        <dbReference type="ARBA" id="ARBA00023136"/>
    </source>
</evidence>
<protein>
    <submittedName>
        <fullName evidence="7">Putative tol protein</fullName>
    </submittedName>
</protein>
<proteinExistence type="predicted"/>
<dbReference type="PANTHER" id="PTHR48182:SF2">
    <property type="entry name" value="PROTEIN SERAC1"/>
    <property type="match status" value="1"/>
</dbReference>
<dbReference type="AlphaFoldDB" id="A0A1S8A9Q0"/>
<keyword evidence="4" id="KW-0256">Endoplasmic reticulum</keyword>
<evidence type="ECO:0000313" key="8">
    <source>
        <dbReference type="Proteomes" id="UP000054516"/>
    </source>
</evidence>
<gene>
    <name evidence="7" type="ORF">SAMD00023353_5000310</name>
</gene>
<sequence length="185" mass="20658">MKEALKKISAALTQRGRKDRTEQIYVDQAFTDQDSIHAQAQATSSGSKSHDYQVRGKTLKARKESGLEISGSVAHGMFVLYPPPGLSDTINRQVADIVAVHGLNGKARDTWTHQESGKLWLEDFLPKVIPQARIMTFGYNSSLLLSHAKGRIEDFARQLLDKLWEMRNSPEVCLLDSLLQKPLGN</sequence>
<keyword evidence="5" id="KW-0496">Mitochondrion</keyword>